<evidence type="ECO:0000256" key="4">
    <source>
        <dbReference type="SAM" id="SignalP"/>
    </source>
</evidence>
<protein>
    <submittedName>
        <fullName evidence="6">Beta-propeller fold lactonase family protein</fullName>
    </submittedName>
</protein>
<keyword evidence="2" id="KW-0119">Carbohydrate metabolism</keyword>
<dbReference type="PANTHER" id="PTHR30344:SF1">
    <property type="entry name" value="6-PHOSPHOGLUCONOLACTONASE"/>
    <property type="match status" value="1"/>
</dbReference>
<dbReference type="GO" id="GO:0006006">
    <property type="term" value="P:glucose metabolic process"/>
    <property type="evidence" value="ECO:0007669"/>
    <property type="project" value="UniProtKB-KW"/>
</dbReference>
<keyword evidence="7" id="KW-1185">Reference proteome</keyword>
<dbReference type="InterPro" id="IPR015943">
    <property type="entry name" value="WD40/YVTN_repeat-like_dom_sf"/>
</dbReference>
<reference evidence="6 7" key="1">
    <citation type="journal article" date="2020" name="Nature">
        <title>Bacterial chemolithoautotrophy via manganese oxidation.</title>
        <authorList>
            <person name="Yu H."/>
            <person name="Leadbetter J.R."/>
        </authorList>
    </citation>
    <scope>NUCLEOTIDE SEQUENCE [LARGE SCALE GENOMIC DNA]</scope>
    <source>
        <strain evidence="6 7">Mn-1</strain>
    </source>
</reference>
<dbReference type="GO" id="GO:0005829">
    <property type="term" value="C:cytosol"/>
    <property type="evidence" value="ECO:0007669"/>
    <property type="project" value="TreeGrafter"/>
</dbReference>
<dbReference type="InterPro" id="IPR011048">
    <property type="entry name" value="Haem_d1_sf"/>
</dbReference>
<dbReference type="SMART" id="SM00635">
    <property type="entry name" value="BID_2"/>
    <property type="match status" value="2"/>
</dbReference>
<dbReference type="InterPro" id="IPR050282">
    <property type="entry name" value="Cycloisomerase_2"/>
</dbReference>
<comment type="caution">
    <text evidence="6">The sequence shown here is derived from an EMBL/GenBank/DDBJ whole genome shotgun (WGS) entry which is preliminary data.</text>
</comment>
<dbReference type="AlphaFoldDB" id="A0A7X6IBY0"/>
<feature type="domain" description="BIG2" evidence="5">
    <location>
        <begin position="43"/>
        <end position="120"/>
    </location>
</feature>
<evidence type="ECO:0000256" key="3">
    <source>
        <dbReference type="SAM" id="MobiDB-lite"/>
    </source>
</evidence>
<feature type="signal peptide" evidence="4">
    <location>
        <begin position="1"/>
        <end position="20"/>
    </location>
</feature>
<dbReference type="InterPro" id="IPR019405">
    <property type="entry name" value="Lactonase_7-beta_prop"/>
</dbReference>
<dbReference type="Proteomes" id="UP000534783">
    <property type="component" value="Unassembled WGS sequence"/>
</dbReference>
<keyword evidence="4" id="KW-0732">Signal</keyword>
<evidence type="ECO:0000256" key="1">
    <source>
        <dbReference type="ARBA" id="ARBA00005564"/>
    </source>
</evidence>
<feature type="domain" description="BIG2" evidence="5">
    <location>
        <begin position="128"/>
        <end position="204"/>
    </location>
</feature>
<dbReference type="Pfam" id="PF10282">
    <property type="entry name" value="Lactonase"/>
    <property type="match status" value="3"/>
</dbReference>
<dbReference type="SUPFAM" id="SSF51004">
    <property type="entry name" value="C-terminal (heme d1) domain of cytochrome cd1-nitrite reductase"/>
    <property type="match status" value="2"/>
</dbReference>
<evidence type="ECO:0000313" key="7">
    <source>
        <dbReference type="Proteomes" id="UP000534783"/>
    </source>
</evidence>
<dbReference type="RefSeq" id="WP_168061737.1">
    <property type="nucleotide sequence ID" value="NZ_VTOW01000003.1"/>
</dbReference>
<feature type="region of interest" description="Disordered" evidence="3">
    <location>
        <begin position="25"/>
        <end position="44"/>
    </location>
</feature>
<evidence type="ECO:0000259" key="5">
    <source>
        <dbReference type="SMART" id="SM00635"/>
    </source>
</evidence>
<dbReference type="GO" id="GO:0017057">
    <property type="term" value="F:6-phosphogluconolactonase activity"/>
    <property type="evidence" value="ECO:0007669"/>
    <property type="project" value="TreeGrafter"/>
</dbReference>
<gene>
    <name evidence="6" type="ORF">MNODULE_15990</name>
</gene>
<comment type="similarity">
    <text evidence="1">Belongs to the cycloisomerase 2 family.</text>
</comment>
<dbReference type="PROSITE" id="PS51257">
    <property type="entry name" value="PROKAR_LIPOPROTEIN"/>
    <property type="match status" value="1"/>
</dbReference>
<name>A0A7X6IBY0_9BACT</name>
<proteinExistence type="inferred from homology"/>
<keyword evidence="2" id="KW-0313">Glucose metabolism</keyword>
<dbReference type="EMBL" id="VTOW01000003">
    <property type="protein sequence ID" value="NKE72251.1"/>
    <property type="molecule type" value="Genomic_DNA"/>
</dbReference>
<organism evidence="6 7">
    <name type="scientific">Candidatus Manganitrophus noduliformans</name>
    <dbReference type="NCBI Taxonomy" id="2606439"/>
    <lineage>
        <taxon>Bacteria</taxon>
        <taxon>Pseudomonadati</taxon>
        <taxon>Nitrospirota</taxon>
        <taxon>Nitrospiria</taxon>
        <taxon>Candidatus Troglogloeales</taxon>
        <taxon>Candidatus Manganitrophaceae</taxon>
        <taxon>Candidatus Manganitrophus</taxon>
    </lineage>
</organism>
<evidence type="ECO:0000313" key="6">
    <source>
        <dbReference type="EMBL" id="NKE72251.1"/>
    </source>
</evidence>
<evidence type="ECO:0000256" key="2">
    <source>
        <dbReference type="ARBA" id="ARBA00022526"/>
    </source>
</evidence>
<dbReference type="Gene3D" id="2.60.40.1080">
    <property type="match status" value="1"/>
</dbReference>
<dbReference type="Gene3D" id="2.130.10.10">
    <property type="entry name" value="YVTN repeat-like/Quinoprotein amine dehydrogenase"/>
    <property type="match status" value="3"/>
</dbReference>
<sequence length="543" mass="56299">MKRVIVIFFAVVLCGLAACSDEGRREGTGVAPIGGDQVDGGEGSVPIRVTPGQTVVTTGTRQTFKAERTDGVDPAVRWEVQEGESGGSISPDGNYTAPVTPGIYHIVAVSLEDPAVRAIAEVEVVTLPVVSVAIEPAAVTLPPGGRFRFAATVSASDQAAVSWEIEEGTVGGSIDSDGNYTAPAAPGTYHVVATSVADPTKRAEATAEVFPVEALAPRFAYSTNSASGDVSIFSVNPENGALTQIGSIPAGRDPYPIGVDPTGRFVYAGNFASNDISIYAIDPATGNLTARGSAPTGAGIYSIHFDPSGRFAYSANENAADDVWIYRIDPESGVLTVLGTADAGISSVSVAIDPLGRFAYVANYSTNNVSMYRVDSESGLLTRLGEIGAGRAPISVAVHPSGAFVYVSHYDSDDVWSFRVDPATGRLTRIGVVPAGGQAFSIAVDPSGRFAYVANSATNDISIYRIDPESGTLSPLGAIRGGAGPRSITIDRSGRFVYVANLNSNNLSIFSIDQTTGLLTPFGQVAAGRQPRSVRVTTGPNRP</sequence>
<dbReference type="PANTHER" id="PTHR30344">
    <property type="entry name" value="6-PHOSPHOGLUCONOLACTONASE-RELATED"/>
    <property type="match status" value="1"/>
</dbReference>
<feature type="chain" id="PRO_5030829192" evidence="4">
    <location>
        <begin position="21"/>
        <end position="543"/>
    </location>
</feature>
<accession>A0A7X6IBY0</accession>
<dbReference type="InterPro" id="IPR003343">
    <property type="entry name" value="Big_2"/>
</dbReference>